<accession>A0AAV4R2W0</accession>
<name>A0AAV4R2W0_CAEEX</name>
<reference evidence="1 2" key="1">
    <citation type="submission" date="2021-06" db="EMBL/GenBank/DDBJ databases">
        <title>Caerostris extrusa draft genome.</title>
        <authorList>
            <person name="Kono N."/>
            <person name="Arakawa K."/>
        </authorList>
    </citation>
    <scope>NUCLEOTIDE SEQUENCE [LARGE SCALE GENOMIC DNA]</scope>
</reference>
<organism evidence="1 2">
    <name type="scientific">Caerostris extrusa</name>
    <name type="common">Bark spider</name>
    <name type="synonym">Caerostris bankana</name>
    <dbReference type="NCBI Taxonomy" id="172846"/>
    <lineage>
        <taxon>Eukaryota</taxon>
        <taxon>Metazoa</taxon>
        <taxon>Ecdysozoa</taxon>
        <taxon>Arthropoda</taxon>
        <taxon>Chelicerata</taxon>
        <taxon>Arachnida</taxon>
        <taxon>Araneae</taxon>
        <taxon>Araneomorphae</taxon>
        <taxon>Entelegynae</taxon>
        <taxon>Araneoidea</taxon>
        <taxon>Araneidae</taxon>
        <taxon>Caerostris</taxon>
    </lineage>
</organism>
<feature type="non-terminal residue" evidence="1">
    <location>
        <position position="1"/>
    </location>
</feature>
<gene>
    <name evidence="1" type="ORF">CEXT_656881</name>
</gene>
<dbReference type="EMBL" id="BPLR01007081">
    <property type="protein sequence ID" value="GIY14418.1"/>
    <property type="molecule type" value="Genomic_DNA"/>
</dbReference>
<keyword evidence="2" id="KW-1185">Reference proteome</keyword>
<sequence length="46" mass="5387">EGIGALMRRRDRLDIVERLALHSKETQGHYSSTRLRNRKIQEIIAV</sequence>
<evidence type="ECO:0000313" key="1">
    <source>
        <dbReference type="EMBL" id="GIY14418.1"/>
    </source>
</evidence>
<dbReference type="AlphaFoldDB" id="A0AAV4R2W0"/>
<comment type="caution">
    <text evidence="1">The sequence shown here is derived from an EMBL/GenBank/DDBJ whole genome shotgun (WGS) entry which is preliminary data.</text>
</comment>
<protein>
    <submittedName>
        <fullName evidence="1">Uncharacterized protein</fullName>
    </submittedName>
</protein>
<evidence type="ECO:0000313" key="2">
    <source>
        <dbReference type="Proteomes" id="UP001054945"/>
    </source>
</evidence>
<proteinExistence type="predicted"/>
<dbReference type="Proteomes" id="UP001054945">
    <property type="component" value="Unassembled WGS sequence"/>
</dbReference>